<reference evidence="1 2" key="1">
    <citation type="journal article" date="2007" name="Nature">
        <title>Evolution of genes and genomes on the Drosophila phylogeny.</title>
        <authorList>
            <consortium name="Drosophila 12 Genomes Consortium"/>
            <person name="Clark A.G."/>
            <person name="Eisen M.B."/>
            <person name="Smith D.R."/>
            <person name="Bergman C.M."/>
            <person name="Oliver B."/>
            <person name="Markow T.A."/>
            <person name="Kaufman T.C."/>
            <person name="Kellis M."/>
            <person name="Gelbart W."/>
            <person name="Iyer V.N."/>
            <person name="Pollard D.A."/>
            <person name="Sackton T.B."/>
            <person name="Larracuente A.M."/>
            <person name="Singh N.D."/>
            <person name="Abad J.P."/>
            <person name="Abt D.N."/>
            <person name="Adryan B."/>
            <person name="Aguade M."/>
            <person name="Akashi H."/>
            <person name="Anderson W.W."/>
            <person name="Aquadro C.F."/>
            <person name="Ardell D.H."/>
            <person name="Arguello R."/>
            <person name="Artieri C.G."/>
            <person name="Barbash D.A."/>
            <person name="Barker D."/>
            <person name="Barsanti P."/>
            <person name="Batterham P."/>
            <person name="Batzoglou S."/>
            <person name="Begun D."/>
            <person name="Bhutkar A."/>
            <person name="Blanco E."/>
            <person name="Bosak S.A."/>
            <person name="Bradley R.K."/>
            <person name="Brand A.D."/>
            <person name="Brent M.R."/>
            <person name="Brooks A.N."/>
            <person name="Brown R.H."/>
            <person name="Butlin R.K."/>
            <person name="Caggese C."/>
            <person name="Calvi B.R."/>
            <person name="Bernardo de Carvalho A."/>
            <person name="Caspi A."/>
            <person name="Castrezana S."/>
            <person name="Celniker S.E."/>
            <person name="Chang J.L."/>
            <person name="Chapple C."/>
            <person name="Chatterji S."/>
            <person name="Chinwalla A."/>
            <person name="Civetta A."/>
            <person name="Clifton S.W."/>
            <person name="Comeron J.M."/>
            <person name="Costello J.C."/>
            <person name="Coyne J.A."/>
            <person name="Daub J."/>
            <person name="David R.G."/>
            <person name="Delcher A.L."/>
            <person name="Delehaunty K."/>
            <person name="Do C.B."/>
            <person name="Ebling H."/>
            <person name="Edwards K."/>
            <person name="Eickbush T."/>
            <person name="Evans J.D."/>
            <person name="Filipski A."/>
            <person name="Findeiss S."/>
            <person name="Freyhult E."/>
            <person name="Fulton L."/>
            <person name="Fulton R."/>
            <person name="Garcia A.C."/>
            <person name="Gardiner A."/>
            <person name="Garfield D.A."/>
            <person name="Garvin B.E."/>
            <person name="Gibson G."/>
            <person name="Gilbert D."/>
            <person name="Gnerre S."/>
            <person name="Godfrey J."/>
            <person name="Good R."/>
            <person name="Gotea V."/>
            <person name="Gravely B."/>
            <person name="Greenberg A.J."/>
            <person name="Griffiths-Jones S."/>
            <person name="Gross S."/>
            <person name="Guigo R."/>
            <person name="Gustafson E.A."/>
            <person name="Haerty W."/>
            <person name="Hahn M.W."/>
            <person name="Halligan D.L."/>
            <person name="Halpern A.L."/>
            <person name="Halter G.M."/>
            <person name="Han M.V."/>
            <person name="Heger A."/>
            <person name="Hillier L."/>
            <person name="Hinrichs A.S."/>
            <person name="Holmes I."/>
            <person name="Hoskins R.A."/>
            <person name="Hubisz M.J."/>
            <person name="Hultmark D."/>
            <person name="Huntley M.A."/>
            <person name="Jaffe D.B."/>
            <person name="Jagadeeshan S."/>
            <person name="Jeck W.R."/>
            <person name="Johnson J."/>
            <person name="Jones C.D."/>
            <person name="Jordan W.C."/>
            <person name="Karpen G.H."/>
            <person name="Kataoka E."/>
            <person name="Keightley P.D."/>
            <person name="Kheradpour P."/>
            <person name="Kirkness E.F."/>
            <person name="Koerich L.B."/>
            <person name="Kristiansen K."/>
            <person name="Kudrna D."/>
            <person name="Kulathinal R.J."/>
            <person name="Kumar S."/>
            <person name="Kwok R."/>
            <person name="Lander E."/>
            <person name="Langley C.H."/>
            <person name="Lapoint R."/>
            <person name="Lazzaro B.P."/>
            <person name="Lee S.J."/>
            <person name="Levesque L."/>
            <person name="Li R."/>
            <person name="Lin C.F."/>
            <person name="Lin M.F."/>
            <person name="Lindblad-Toh K."/>
            <person name="Llopart A."/>
            <person name="Long M."/>
            <person name="Low L."/>
            <person name="Lozovsky E."/>
            <person name="Lu J."/>
            <person name="Luo M."/>
            <person name="Machado C.A."/>
            <person name="Makalowski W."/>
            <person name="Marzo M."/>
            <person name="Matsuda M."/>
            <person name="Matzkin L."/>
            <person name="McAllister B."/>
            <person name="McBride C.S."/>
            <person name="McKernan B."/>
            <person name="McKernan K."/>
            <person name="Mendez-Lago M."/>
            <person name="Minx P."/>
            <person name="Mollenhauer M.U."/>
            <person name="Montooth K."/>
            <person name="Mount S.M."/>
            <person name="Mu X."/>
            <person name="Myers E."/>
            <person name="Negre B."/>
            <person name="Newfeld S."/>
            <person name="Nielsen R."/>
            <person name="Noor M.A."/>
            <person name="O'Grady P."/>
            <person name="Pachter L."/>
            <person name="Papaceit M."/>
            <person name="Parisi M.J."/>
            <person name="Parisi M."/>
            <person name="Parts L."/>
            <person name="Pedersen J.S."/>
            <person name="Pesole G."/>
            <person name="Phillippy A.M."/>
            <person name="Ponting C.P."/>
            <person name="Pop M."/>
            <person name="Porcelli D."/>
            <person name="Powell J.R."/>
            <person name="Prohaska S."/>
            <person name="Pruitt K."/>
            <person name="Puig M."/>
            <person name="Quesneville H."/>
            <person name="Ram K.R."/>
            <person name="Rand D."/>
            <person name="Rasmussen M.D."/>
            <person name="Reed L.K."/>
            <person name="Reenan R."/>
            <person name="Reily A."/>
            <person name="Remington K.A."/>
            <person name="Rieger T.T."/>
            <person name="Ritchie M.G."/>
            <person name="Robin C."/>
            <person name="Rogers Y.H."/>
            <person name="Rohde C."/>
            <person name="Rozas J."/>
            <person name="Rubenfield M.J."/>
            <person name="Ruiz A."/>
            <person name="Russo S."/>
            <person name="Salzberg S.L."/>
            <person name="Sanchez-Gracia A."/>
            <person name="Saranga D.J."/>
            <person name="Sato H."/>
            <person name="Schaeffer S.W."/>
            <person name="Schatz M.C."/>
            <person name="Schlenke T."/>
            <person name="Schwartz R."/>
            <person name="Segarra C."/>
            <person name="Singh R.S."/>
            <person name="Sirot L."/>
            <person name="Sirota M."/>
            <person name="Sisneros N.B."/>
            <person name="Smith C.D."/>
            <person name="Smith T.F."/>
            <person name="Spieth J."/>
            <person name="Stage D.E."/>
            <person name="Stark A."/>
            <person name="Stephan W."/>
            <person name="Strausberg R.L."/>
            <person name="Strempel S."/>
            <person name="Sturgill D."/>
            <person name="Sutton G."/>
            <person name="Sutton G.G."/>
            <person name="Tao W."/>
            <person name="Teichmann S."/>
            <person name="Tobari Y.N."/>
            <person name="Tomimura Y."/>
            <person name="Tsolas J.M."/>
            <person name="Valente V.L."/>
            <person name="Venter E."/>
            <person name="Venter J.C."/>
            <person name="Vicario S."/>
            <person name="Vieira F.G."/>
            <person name="Vilella A.J."/>
            <person name="Villasante A."/>
            <person name="Walenz B."/>
            <person name="Wang J."/>
            <person name="Wasserman M."/>
            <person name="Watts T."/>
            <person name="Wilson D."/>
            <person name="Wilson R.K."/>
            <person name="Wing R.A."/>
            <person name="Wolfner M.F."/>
            <person name="Wong A."/>
            <person name="Wong G.K."/>
            <person name="Wu C.I."/>
            <person name="Wu G."/>
            <person name="Yamamoto D."/>
            <person name="Yang H.P."/>
            <person name="Yang S.P."/>
            <person name="Yorke J.A."/>
            <person name="Yoshida K."/>
            <person name="Zdobnov E."/>
            <person name="Zhang P."/>
            <person name="Zhang Y."/>
            <person name="Zimin A.V."/>
            <person name="Baldwin J."/>
            <person name="Abdouelleil A."/>
            <person name="Abdulkadir J."/>
            <person name="Abebe A."/>
            <person name="Abera B."/>
            <person name="Abreu J."/>
            <person name="Acer S.C."/>
            <person name="Aftuck L."/>
            <person name="Alexander A."/>
            <person name="An P."/>
            <person name="Anderson E."/>
            <person name="Anderson S."/>
            <person name="Arachi H."/>
            <person name="Azer M."/>
            <person name="Bachantsang P."/>
            <person name="Barry A."/>
            <person name="Bayul T."/>
            <person name="Berlin A."/>
            <person name="Bessette D."/>
            <person name="Bloom T."/>
            <person name="Blye J."/>
            <person name="Boguslavskiy L."/>
            <person name="Bonnet C."/>
            <person name="Boukhgalter B."/>
            <person name="Bourzgui I."/>
            <person name="Brown A."/>
            <person name="Cahill P."/>
            <person name="Channer S."/>
            <person name="Cheshatsang Y."/>
            <person name="Chuda L."/>
            <person name="Citroen M."/>
            <person name="Collymore A."/>
            <person name="Cooke P."/>
            <person name="Costello M."/>
            <person name="D'Aco K."/>
            <person name="Daza R."/>
            <person name="De Haan G."/>
            <person name="DeGray S."/>
            <person name="DeMaso C."/>
            <person name="Dhargay N."/>
            <person name="Dooley K."/>
            <person name="Dooley E."/>
            <person name="Doricent M."/>
            <person name="Dorje P."/>
            <person name="Dorjee K."/>
            <person name="Dupes A."/>
            <person name="Elong R."/>
            <person name="Falk J."/>
            <person name="Farina A."/>
            <person name="Faro S."/>
            <person name="Ferguson D."/>
            <person name="Fisher S."/>
            <person name="Foley C.D."/>
            <person name="Franke A."/>
            <person name="Friedrich D."/>
            <person name="Gadbois L."/>
            <person name="Gearin G."/>
            <person name="Gearin C.R."/>
            <person name="Giannoukos G."/>
            <person name="Goode T."/>
            <person name="Graham J."/>
            <person name="Grandbois E."/>
            <person name="Grewal S."/>
            <person name="Gyaltsen K."/>
            <person name="Hafez N."/>
            <person name="Hagos B."/>
            <person name="Hall J."/>
            <person name="Henson C."/>
            <person name="Hollinger A."/>
            <person name="Honan T."/>
            <person name="Huard M.D."/>
            <person name="Hughes L."/>
            <person name="Hurhula B."/>
            <person name="Husby M.E."/>
            <person name="Kamat A."/>
            <person name="Kanga B."/>
            <person name="Kashin S."/>
            <person name="Khazanovich D."/>
            <person name="Kisner P."/>
            <person name="Lance K."/>
            <person name="Lara M."/>
            <person name="Lee W."/>
            <person name="Lennon N."/>
            <person name="Letendre F."/>
            <person name="LeVine R."/>
            <person name="Lipovsky A."/>
            <person name="Liu X."/>
            <person name="Liu J."/>
            <person name="Liu S."/>
            <person name="Lokyitsang T."/>
            <person name="Lokyitsang Y."/>
            <person name="Lubonja R."/>
            <person name="Lui A."/>
            <person name="MacDonald P."/>
            <person name="Magnisalis V."/>
            <person name="Maru K."/>
            <person name="Matthews C."/>
            <person name="McCusker W."/>
            <person name="McDonough S."/>
            <person name="Mehta T."/>
            <person name="Meldrim J."/>
            <person name="Meneus L."/>
            <person name="Mihai O."/>
            <person name="Mihalev A."/>
            <person name="Mihova T."/>
            <person name="Mittelman R."/>
            <person name="Mlenga V."/>
            <person name="Montmayeur A."/>
            <person name="Mulrain L."/>
            <person name="Navidi A."/>
            <person name="Naylor J."/>
            <person name="Negash T."/>
            <person name="Nguyen T."/>
            <person name="Nguyen N."/>
            <person name="Nicol R."/>
            <person name="Norbu C."/>
            <person name="Norbu N."/>
            <person name="Novod N."/>
            <person name="O'Neill B."/>
            <person name="Osman S."/>
            <person name="Markiewicz E."/>
            <person name="Oyono O.L."/>
            <person name="Patti C."/>
            <person name="Phunkhang P."/>
            <person name="Pierre F."/>
            <person name="Priest M."/>
            <person name="Raghuraman S."/>
            <person name="Rege F."/>
            <person name="Reyes R."/>
            <person name="Rise C."/>
            <person name="Rogov P."/>
            <person name="Ross K."/>
            <person name="Ryan E."/>
            <person name="Settipalli S."/>
            <person name="Shea T."/>
            <person name="Sherpa N."/>
            <person name="Shi L."/>
            <person name="Shih D."/>
            <person name="Sparrow T."/>
            <person name="Spaulding J."/>
            <person name="Stalker J."/>
            <person name="Stange-Thomann N."/>
            <person name="Stavropoulos S."/>
            <person name="Stone C."/>
            <person name="Strader C."/>
            <person name="Tesfaye S."/>
            <person name="Thomson T."/>
            <person name="Thoulutsang Y."/>
            <person name="Thoulutsang D."/>
            <person name="Topham K."/>
            <person name="Topping I."/>
            <person name="Tsamla T."/>
            <person name="Vassiliev H."/>
            <person name="Vo A."/>
            <person name="Wangchuk T."/>
            <person name="Wangdi T."/>
            <person name="Weiand M."/>
            <person name="Wilkinson J."/>
            <person name="Wilson A."/>
            <person name="Yadav S."/>
            <person name="Young G."/>
            <person name="Yu Q."/>
            <person name="Zembek L."/>
            <person name="Zhong D."/>
            <person name="Zimmer A."/>
            <person name="Zwirko Z."/>
            <person name="Jaffe D.B."/>
            <person name="Alvarez P."/>
            <person name="Brockman W."/>
            <person name="Butler J."/>
            <person name="Chin C."/>
            <person name="Gnerre S."/>
            <person name="Grabherr M."/>
            <person name="Kleber M."/>
            <person name="Mauceli E."/>
            <person name="MacCallum I."/>
        </authorList>
    </citation>
    <scope>NUCLEOTIDE SEQUENCE [LARGE SCALE GENOMIC DNA]</scope>
    <source>
        <strain evidence="2">Tucson 14024-0371.13</strain>
    </source>
</reference>
<evidence type="ECO:0000313" key="2">
    <source>
        <dbReference type="Proteomes" id="UP000007801"/>
    </source>
</evidence>
<gene>
    <name evidence="1" type="primary">Dana\GF20225</name>
    <name evidence="1" type="synonym">dana_GLEANR_2635</name>
    <name evidence="1" type="ORF">GF20225</name>
</gene>
<proteinExistence type="predicted"/>
<dbReference type="EMBL" id="CH902621">
    <property type="protein sequence ID" value="KPU81660.1"/>
    <property type="molecule type" value="Genomic_DNA"/>
</dbReference>
<keyword evidence="2" id="KW-1185">Reference proteome</keyword>
<dbReference type="AlphaFoldDB" id="A0A0N8P240"/>
<organism evidence="1 2">
    <name type="scientific">Drosophila ananassae</name>
    <name type="common">Fruit fly</name>
    <dbReference type="NCBI Taxonomy" id="7217"/>
    <lineage>
        <taxon>Eukaryota</taxon>
        <taxon>Metazoa</taxon>
        <taxon>Ecdysozoa</taxon>
        <taxon>Arthropoda</taxon>
        <taxon>Hexapoda</taxon>
        <taxon>Insecta</taxon>
        <taxon>Pterygota</taxon>
        <taxon>Neoptera</taxon>
        <taxon>Endopterygota</taxon>
        <taxon>Diptera</taxon>
        <taxon>Brachycera</taxon>
        <taxon>Muscomorpha</taxon>
        <taxon>Ephydroidea</taxon>
        <taxon>Drosophilidae</taxon>
        <taxon>Drosophila</taxon>
        <taxon>Sophophora</taxon>
    </lineage>
</organism>
<evidence type="ECO:0000313" key="1">
    <source>
        <dbReference type="EMBL" id="KPU81660.1"/>
    </source>
</evidence>
<dbReference type="STRING" id="7217.A0A0N8P240"/>
<sequence>MVANFVSQEQALAEFRGIVVELKGLQLIFKLQISLHFNANHWHGQLLLLLQLQRLV</sequence>
<name>A0A0N8P240_DROAN</name>
<dbReference type="eggNOG" id="KOG1810">
    <property type="taxonomic scope" value="Eukaryota"/>
</dbReference>
<dbReference type="Proteomes" id="UP000007801">
    <property type="component" value="Unassembled WGS sequence"/>
</dbReference>
<accession>A0A0N8P240</accession>
<dbReference type="InParanoid" id="A0A0N8P240"/>
<protein>
    <submittedName>
        <fullName evidence="1">Uncharacterized protein</fullName>
    </submittedName>
</protein>